<keyword evidence="1" id="KW-1133">Transmembrane helix</keyword>
<feature type="transmembrane region" description="Helical" evidence="1">
    <location>
        <begin position="63"/>
        <end position="85"/>
    </location>
</feature>
<dbReference type="PATRIC" id="fig|1410657.5.peg.1457"/>
<proteinExistence type="predicted"/>
<comment type="caution">
    <text evidence="2">The sequence shown here is derived from an EMBL/GenBank/DDBJ whole genome shotgun (WGS) entry which is preliminary data.</text>
</comment>
<organism evidence="2 3">
    <name type="scientific">Kandleria vitulina DSM 20405</name>
    <dbReference type="NCBI Taxonomy" id="1410657"/>
    <lineage>
        <taxon>Bacteria</taxon>
        <taxon>Bacillati</taxon>
        <taxon>Bacillota</taxon>
        <taxon>Erysipelotrichia</taxon>
        <taxon>Erysipelotrichales</taxon>
        <taxon>Coprobacillaceae</taxon>
        <taxon>Kandleria</taxon>
    </lineage>
</organism>
<keyword evidence="3" id="KW-1185">Reference proteome</keyword>
<keyword evidence="1" id="KW-0812">Transmembrane</keyword>
<evidence type="ECO:0000313" key="3">
    <source>
        <dbReference type="Proteomes" id="UP000051841"/>
    </source>
</evidence>
<dbReference type="EMBL" id="JQBL01000004">
    <property type="protein sequence ID" value="KRN50914.1"/>
    <property type="molecule type" value="Genomic_DNA"/>
</dbReference>
<evidence type="ECO:0000256" key="1">
    <source>
        <dbReference type="SAM" id="Phobius"/>
    </source>
</evidence>
<reference evidence="2 3" key="1">
    <citation type="journal article" date="2015" name="Genome Announc.">
        <title>Expanding the biotechnology potential of lactobacilli through comparative genomics of 213 strains and associated genera.</title>
        <authorList>
            <person name="Sun Z."/>
            <person name="Harris H.M."/>
            <person name="McCann A."/>
            <person name="Guo C."/>
            <person name="Argimon S."/>
            <person name="Zhang W."/>
            <person name="Yang X."/>
            <person name="Jeffery I.B."/>
            <person name="Cooney J.C."/>
            <person name="Kagawa T.F."/>
            <person name="Liu W."/>
            <person name="Song Y."/>
            <person name="Salvetti E."/>
            <person name="Wrobel A."/>
            <person name="Rasinkangas P."/>
            <person name="Parkhill J."/>
            <person name="Rea M.C."/>
            <person name="O'Sullivan O."/>
            <person name="Ritari J."/>
            <person name="Douillard F.P."/>
            <person name="Paul Ross R."/>
            <person name="Yang R."/>
            <person name="Briner A.E."/>
            <person name="Felis G.E."/>
            <person name="de Vos W.M."/>
            <person name="Barrangou R."/>
            <person name="Klaenhammer T.R."/>
            <person name="Caufield P.W."/>
            <person name="Cui Y."/>
            <person name="Zhang H."/>
            <person name="O'Toole P.W."/>
        </authorList>
    </citation>
    <scope>NUCLEOTIDE SEQUENCE [LARGE SCALE GENOMIC DNA]</scope>
    <source>
        <strain evidence="2 3">DSM 20405</strain>
    </source>
</reference>
<gene>
    <name evidence="2" type="ORF">IV49_GL001408</name>
</gene>
<feature type="transmembrane region" description="Helical" evidence="1">
    <location>
        <begin position="6"/>
        <end position="24"/>
    </location>
</feature>
<evidence type="ECO:0000313" key="2">
    <source>
        <dbReference type="EMBL" id="KRN50914.1"/>
    </source>
</evidence>
<keyword evidence="1" id="KW-0472">Membrane</keyword>
<sequence length="100" mass="11186">MHFVISVFVSIAFLSIIILFAEILPKWVKALFAIGGSATTGMAVFYGLRRLAKVTKWFKTPALLPTFITASVCVLIIIIICTILLKRRRDKLSQETEKDA</sequence>
<feature type="transmembrane region" description="Helical" evidence="1">
    <location>
        <begin position="31"/>
        <end position="48"/>
    </location>
</feature>
<name>A0A0R2HD40_9FIRM</name>
<dbReference type="AlphaFoldDB" id="A0A0R2HD40"/>
<protein>
    <submittedName>
        <fullName evidence="2">Uncharacterized protein</fullName>
    </submittedName>
</protein>
<accession>A0A0R2HD40</accession>
<dbReference type="RefSeq" id="WP_029070141.1">
    <property type="nucleotide sequence ID" value="NZ_JNKN01000001.1"/>
</dbReference>
<dbReference type="Proteomes" id="UP000051841">
    <property type="component" value="Unassembled WGS sequence"/>
</dbReference>